<gene>
    <name evidence="2" type="ORF">J2Z32_001189</name>
</gene>
<keyword evidence="2" id="KW-0378">Hydrolase</keyword>
<feature type="chain" id="PRO_5045290005" evidence="1">
    <location>
        <begin position="33"/>
        <end position="480"/>
    </location>
</feature>
<dbReference type="Gene3D" id="3.40.1660.10">
    <property type="entry name" value="EreA-like (biosynthetic domain)"/>
    <property type="match status" value="1"/>
</dbReference>
<keyword evidence="1" id="KW-0732">Signal</keyword>
<proteinExistence type="predicted"/>
<dbReference type="PANTHER" id="PTHR31299">
    <property type="entry name" value="ESTERASE, PUTATIVE (AFU_ORTHOLOGUE AFUA_1G05850)-RELATED"/>
    <property type="match status" value="1"/>
</dbReference>
<comment type="caution">
    <text evidence="2">The sequence shown here is derived from an EMBL/GenBank/DDBJ whole genome shotgun (WGS) entry which is preliminary data.</text>
</comment>
<dbReference type="GO" id="GO:0016787">
    <property type="term" value="F:hydrolase activity"/>
    <property type="evidence" value="ECO:0007669"/>
    <property type="project" value="UniProtKB-KW"/>
</dbReference>
<evidence type="ECO:0000313" key="3">
    <source>
        <dbReference type="Proteomes" id="UP001519272"/>
    </source>
</evidence>
<dbReference type="SUPFAM" id="SSF159501">
    <property type="entry name" value="EreA/ChaN-like"/>
    <property type="match status" value="1"/>
</dbReference>
<evidence type="ECO:0000313" key="2">
    <source>
        <dbReference type="EMBL" id="MBP1904566.1"/>
    </source>
</evidence>
<dbReference type="CDD" id="cd14728">
    <property type="entry name" value="Ere-like"/>
    <property type="match status" value="1"/>
</dbReference>
<dbReference type="RefSeq" id="WP_210088244.1">
    <property type="nucleotide sequence ID" value="NZ_JAGGKG010000004.1"/>
</dbReference>
<dbReference type="Gene3D" id="3.30.1870.10">
    <property type="entry name" value="EreA-like, domain 2"/>
    <property type="match status" value="1"/>
</dbReference>
<dbReference type="Gene3D" id="1.20.1440.30">
    <property type="entry name" value="Biosynthetic Protein domain"/>
    <property type="match status" value="1"/>
</dbReference>
<evidence type="ECO:0000256" key="1">
    <source>
        <dbReference type="SAM" id="SignalP"/>
    </source>
</evidence>
<keyword evidence="3" id="KW-1185">Reference proteome</keyword>
<feature type="signal peptide" evidence="1">
    <location>
        <begin position="1"/>
        <end position="32"/>
    </location>
</feature>
<name>A0ABS4FPR5_9BACL</name>
<dbReference type="Pfam" id="PF05139">
    <property type="entry name" value="Erythro_esteras"/>
    <property type="match status" value="1"/>
</dbReference>
<dbReference type="EC" id="3.1.1.-" evidence="2"/>
<dbReference type="InterPro" id="IPR007815">
    <property type="entry name" value="Emycin_Estase"/>
</dbReference>
<reference evidence="2 3" key="1">
    <citation type="submission" date="2021-03" db="EMBL/GenBank/DDBJ databases">
        <title>Genomic Encyclopedia of Type Strains, Phase IV (KMG-IV): sequencing the most valuable type-strain genomes for metagenomic binning, comparative biology and taxonomic classification.</title>
        <authorList>
            <person name="Goeker M."/>
        </authorList>
    </citation>
    <scope>NUCLEOTIDE SEQUENCE [LARGE SCALE GENOMIC DNA]</scope>
    <source>
        <strain evidence="2 3">DSM 14349</strain>
    </source>
</reference>
<dbReference type="InterPro" id="IPR052036">
    <property type="entry name" value="Hydrolase/PRTase-associated"/>
</dbReference>
<dbReference type="EMBL" id="JAGGKG010000004">
    <property type="protein sequence ID" value="MBP1904566.1"/>
    <property type="molecule type" value="Genomic_DNA"/>
</dbReference>
<organism evidence="2 3">
    <name type="scientific">Paenibacillus turicensis</name>
    <dbReference type="NCBI Taxonomy" id="160487"/>
    <lineage>
        <taxon>Bacteria</taxon>
        <taxon>Bacillati</taxon>
        <taxon>Bacillota</taxon>
        <taxon>Bacilli</taxon>
        <taxon>Bacillales</taxon>
        <taxon>Paenibacillaceae</taxon>
        <taxon>Paenibacillus</taxon>
    </lineage>
</organism>
<sequence length="480" mass="54635">MIISNSKWISSKIIVCSILSMSLLSAPLVVSASPGDQLQASQAQGKATSEWWQKNAHPIPITEGNEAVDFSFLKPILQNKRVVSLGENFHRVKEYSSVKVAMIKYLHEELGYDVIAFESGMADAAVVSENATQLDADVMMGSSIFPVWHSEETLELFQYIKEQAKGDHPLYLAGYDMQFTSYVLTNVISMTLAKVDEQQAKSFKDTDLQAIQELYAILNKNGTLEQSSNKQAYIKEAKKLINKYVPEYKKSIKFMKDHHKQLSALYPDNPHMINIMIRSMYDRISFLRMITLEDKASYEFRDQFMFNNLQYLMNTVYKDKKFILWAHNDHLSKNTSKSEILEQGKWNTSFNSLGERLHHQLQDQLYVVGLFMNQGASVAITSMTPFKIEPRPAGSLEHTIMQSGYDNTFVDLSAHKQKDELNAWMFEPIYASEDGLTAEVISSNVMRFVPKEQFDGIIVVNQVSAPTSLKEHTEGESDHK</sequence>
<accession>A0ABS4FPR5</accession>
<protein>
    <submittedName>
        <fullName evidence="2">Erythromycin esterase</fullName>
        <ecNumber evidence="2">3.1.1.-</ecNumber>
    </submittedName>
</protein>
<dbReference type="PANTHER" id="PTHR31299:SF0">
    <property type="entry name" value="ESTERASE, PUTATIVE (AFU_ORTHOLOGUE AFUA_1G05850)-RELATED"/>
    <property type="match status" value="1"/>
</dbReference>
<dbReference type="Proteomes" id="UP001519272">
    <property type="component" value="Unassembled WGS sequence"/>
</dbReference>